<dbReference type="Proteomes" id="UP001159405">
    <property type="component" value="Unassembled WGS sequence"/>
</dbReference>
<reference evidence="1 2" key="1">
    <citation type="submission" date="2022-05" db="EMBL/GenBank/DDBJ databases">
        <authorList>
            <consortium name="Genoscope - CEA"/>
            <person name="William W."/>
        </authorList>
    </citation>
    <scope>NUCLEOTIDE SEQUENCE [LARGE SCALE GENOMIC DNA]</scope>
</reference>
<evidence type="ECO:0000313" key="2">
    <source>
        <dbReference type="Proteomes" id="UP001159405"/>
    </source>
</evidence>
<organism evidence="1 2">
    <name type="scientific">Porites lobata</name>
    <dbReference type="NCBI Taxonomy" id="104759"/>
    <lineage>
        <taxon>Eukaryota</taxon>
        <taxon>Metazoa</taxon>
        <taxon>Cnidaria</taxon>
        <taxon>Anthozoa</taxon>
        <taxon>Hexacorallia</taxon>
        <taxon>Scleractinia</taxon>
        <taxon>Fungiina</taxon>
        <taxon>Poritidae</taxon>
        <taxon>Porites</taxon>
    </lineage>
</organism>
<sequence length="185" mass="21556">MEKIDGDYKLSTKTQDKAYFHSDTHINLAATYVKQILVVMIKKIIDSIEVYQKAGSANRYENRLTDLKQYENDLNTKGIDYPVKLKDITKFESLNPSLSGINVFSINDNNKFYALRMAQRNPQQTIDLFLHECDGKYHYSLIKNFSRLFRSEITSRTNVYADFECFTKPMSTCSPNPEDSYTYSY</sequence>
<comment type="caution">
    <text evidence="1">The sequence shown here is derived from an EMBL/GenBank/DDBJ whole genome shotgun (WGS) entry which is preliminary data.</text>
</comment>
<protein>
    <submittedName>
        <fullName evidence="1">Uncharacterized protein</fullName>
    </submittedName>
</protein>
<keyword evidence="2" id="KW-1185">Reference proteome</keyword>
<dbReference type="EMBL" id="CALNXK010000039">
    <property type="protein sequence ID" value="CAH3123856.1"/>
    <property type="molecule type" value="Genomic_DNA"/>
</dbReference>
<dbReference type="PANTHER" id="PTHR31511">
    <property type="entry name" value="PROTEIN CBG23764"/>
    <property type="match status" value="1"/>
</dbReference>
<proteinExistence type="predicted"/>
<gene>
    <name evidence="1" type="ORF">PLOB_00030298</name>
</gene>
<dbReference type="PANTHER" id="PTHR31511:SF12">
    <property type="entry name" value="RHO TERMINATION FACTOR N-TERMINAL DOMAIN-CONTAINING PROTEIN"/>
    <property type="match status" value="1"/>
</dbReference>
<accession>A0ABN8NWJ5</accession>
<name>A0ABN8NWJ5_9CNID</name>
<evidence type="ECO:0000313" key="1">
    <source>
        <dbReference type="EMBL" id="CAH3123856.1"/>
    </source>
</evidence>